<evidence type="ECO:0000313" key="2">
    <source>
        <dbReference type="EnsemblMetazoa" id="ACHR004900-PA"/>
    </source>
</evidence>
<reference evidence="2" key="2">
    <citation type="submission" date="2020-05" db="UniProtKB">
        <authorList>
            <consortium name="EnsemblMetazoa"/>
        </authorList>
    </citation>
    <scope>IDENTIFICATION</scope>
    <source>
        <strain evidence="2">ACHKN1017</strain>
    </source>
</reference>
<accession>A0A182K2B6</accession>
<feature type="transmembrane region" description="Helical" evidence="1">
    <location>
        <begin position="12"/>
        <end position="32"/>
    </location>
</feature>
<dbReference type="VEuPathDB" id="VectorBase:ACHR004900"/>
<proteinExistence type="predicted"/>
<keyword evidence="1" id="KW-1133">Transmembrane helix</keyword>
<reference evidence="3" key="1">
    <citation type="submission" date="2013-03" db="EMBL/GenBank/DDBJ databases">
        <title>The Genome Sequence of Anopheles christyi ACHKN1017.</title>
        <authorList>
            <consortium name="The Broad Institute Genomics Platform"/>
            <person name="Neafsey D.E."/>
            <person name="Besansky N."/>
            <person name="Walker B."/>
            <person name="Young S.K."/>
            <person name="Zeng Q."/>
            <person name="Gargeya S."/>
            <person name="Fitzgerald M."/>
            <person name="Haas B."/>
            <person name="Abouelleil A."/>
            <person name="Allen A.W."/>
            <person name="Alvarado L."/>
            <person name="Arachchi H.M."/>
            <person name="Berlin A.M."/>
            <person name="Chapman S.B."/>
            <person name="Gainer-Dewar J."/>
            <person name="Goldberg J."/>
            <person name="Griggs A."/>
            <person name="Gujja S."/>
            <person name="Hansen M."/>
            <person name="Howarth C."/>
            <person name="Imamovic A."/>
            <person name="Ireland A."/>
            <person name="Larimer J."/>
            <person name="McCowan C."/>
            <person name="Murphy C."/>
            <person name="Pearson M."/>
            <person name="Poon T.W."/>
            <person name="Priest M."/>
            <person name="Roberts A."/>
            <person name="Saif S."/>
            <person name="Shea T."/>
            <person name="Sisk P."/>
            <person name="Sykes S."/>
            <person name="Wortman J."/>
            <person name="Nusbaum C."/>
            <person name="Birren B."/>
        </authorList>
    </citation>
    <scope>NUCLEOTIDE SEQUENCE [LARGE SCALE GENOMIC DNA]</scope>
    <source>
        <strain evidence="3">ACHKN1017</strain>
    </source>
</reference>
<protein>
    <submittedName>
        <fullName evidence="2">Uncharacterized protein</fullName>
    </submittedName>
</protein>
<organism evidence="2 3">
    <name type="scientific">Anopheles christyi</name>
    <dbReference type="NCBI Taxonomy" id="43041"/>
    <lineage>
        <taxon>Eukaryota</taxon>
        <taxon>Metazoa</taxon>
        <taxon>Ecdysozoa</taxon>
        <taxon>Arthropoda</taxon>
        <taxon>Hexapoda</taxon>
        <taxon>Insecta</taxon>
        <taxon>Pterygota</taxon>
        <taxon>Neoptera</taxon>
        <taxon>Endopterygota</taxon>
        <taxon>Diptera</taxon>
        <taxon>Nematocera</taxon>
        <taxon>Culicoidea</taxon>
        <taxon>Culicidae</taxon>
        <taxon>Anophelinae</taxon>
        <taxon>Anopheles</taxon>
    </lineage>
</organism>
<keyword evidence="1" id="KW-0472">Membrane</keyword>
<keyword evidence="1" id="KW-0812">Transmembrane</keyword>
<name>A0A182K2B6_9DIPT</name>
<evidence type="ECO:0000256" key="1">
    <source>
        <dbReference type="SAM" id="Phobius"/>
    </source>
</evidence>
<dbReference type="Proteomes" id="UP000075881">
    <property type="component" value="Unassembled WGS sequence"/>
</dbReference>
<keyword evidence="3" id="KW-1185">Reference proteome</keyword>
<evidence type="ECO:0000313" key="3">
    <source>
        <dbReference type="Proteomes" id="UP000075881"/>
    </source>
</evidence>
<dbReference type="EnsemblMetazoa" id="ACHR004900-RA">
    <property type="protein sequence ID" value="ACHR004900-PA"/>
    <property type="gene ID" value="ACHR004900"/>
</dbReference>
<sequence length="152" mass="16814">MVHSGALVSHYLLRPSYFAAAVAAAPFGTVLLDHHSSSRSSIPLPRLLSEAKPSERALFVSSPLVSSPCLSSNVWLSQPKSMSILIVLKGGQSPQRYSREEATRKKGRLIYEAHSPYRSVAVRPSKIDRGQQRSRLLESQNKKLQHTTASMY</sequence>
<dbReference type="AlphaFoldDB" id="A0A182K2B6"/>